<sequence length="119" mass="13794">NQDTEFYVKLRISRKIQNNTNKLNAHTELQCSVKAFAASPIKNNADHVIMPIMQDISQLIRQNILIKSYPATIKTARVDSYSTRTRQQIGQMNQSFLWRTIKCPNEWTLILTEKTSKPD</sequence>
<dbReference type="Proteomes" id="UP001634394">
    <property type="component" value="Unassembled WGS sequence"/>
</dbReference>
<name>A0ABD3X8U5_SINWO</name>
<dbReference type="EMBL" id="JBJQND010000003">
    <property type="protein sequence ID" value="KAL3882120.1"/>
    <property type="molecule type" value="Genomic_DNA"/>
</dbReference>
<reference evidence="1 2" key="1">
    <citation type="submission" date="2024-11" db="EMBL/GenBank/DDBJ databases">
        <title>Chromosome-level genome assembly of the freshwater bivalve Anodonta woodiana.</title>
        <authorList>
            <person name="Chen X."/>
        </authorList>
    </citation>
    <scope>NUCLEOTIDE SEQUENCE [LARGE SCALE GENOMIC DNA]</scope>
    <source>
        <strain evidence="1">MN2024</strain>
        <tissue evidence="1">Gills</tissue>
    </source>
</reference>
<organism evidence="1 2">
    <name type="scientific">Sinanodonta woodiana</name>
    <name type="common">Chinese pond mussel</name>
    <name type="synonym">Anodonta woodiana</name>
    <dbReference type="NCBI Taxonomy" id="1069815"/>
    <lineage>
        <taxon>Eukaryota</taxon>
        <taxon>Metazoa</taxon>
        <taxon>Spiralia</taxon>
        <taxon>Lophotrochozoa</taxon>
        <taxon>Mollusca</taxon>
        <taxon>Bivalvia</taxon>
        <taxon>Autobranchia</taxon>
        <taxon>Heteroconchia</taxon>
        <taxon>Palaeoheterodonta</taxon>
        <taxon>Unionida</taxon>
        <taxon>Unionoidea</taxon>
        <taxon>Unionidae</taxon>
        <taxon>Unioninae</taxon>
        <taxon>Sinanodonta</taxon>
    </lineage>
</organism>
<dbReference type="AlphaFoldDB" id="A0ABD3X8U5"/>
<keyword evidence="2" id="KW-1185">Reference proteome</keyword>
<gene>
    <name evidence="1" type="ORF">ACJMK2_028491</name>
</gene>
<accession>A0ABD3X8U5</accession>
<comment type="caution">
    <text evidence="1">The sequence shown here is derived from an EMBL/GenBank/DDBJ whole genome shotgun (WGS) entry which is preliminary data.</text>
</comment>
<feature type="non-terminal residue" evidence="1">
    <location>
        <position position="1"/>
    </location>
</feature>
<protein>
    <submittedName>
        <fullName evidence="1">Uncharacterized protein</fullName>
    </submittedName>
</protein>
<evidence type="ECO:0000313" key="2">
    <source>
        <dbReference type="Proteomes" id="UP001634394"/>
    </source>
</evidence>
<evidence type="ECO:0000313" key="1">
    <source>
        <dbReference type="EMBL" id="KAL3882120.1"/>
    </source>
</evidence>
<proteinExistence type="predicted"/>